<reference evidence="1 2" key="1">
    <citation type="journal article" date="2018" name="PLoS Genet.">
        <title>Population sequencing reveals clonal diversity and ancestral inbreeding in the grapevine cultivar Chardonnay.</title>
        <authorList>
            <person name="Roach M.J."/>
            <person name="Johnson D.L."/>
            <person name="Bohlmann J."/>
            <person name="van Vuuren H.J."/>
            <person name="Jones S.J."/>
            <person name="Pretorius I.S."/>
            <person name="Schmidt S.A."/>
            <person name="Borneman A.R."/>
        </authorList>
    </citation>
    <scope>NUCLEOTIDE SEQUENCE [LARGE SCALE GENOMIC DNA]</scope>
    <source>
        <strain evidence="2">cv. Chardonnay</strain>
        <tissue evidence="1">Leaf</tissue>
    </source>
</reference>
<dbReference type="AlphaFoldDB" id="A0A438JJJ0"/>
<dbReference type="EMBL" id="QGNW01000039">
    <property type="protein sequence ID" value="RVX09123.1"/>
    <property type="molecule type" value="Genomic_DNA"/>
</dbReference>
<dbReference type="Proteomes" id="UP000288805">
    <property type="component" value="Unassembled WGS sequence"/>
</dbReference>
<organism evidence="1 2">
    <name type="scientific">Vitis vinifera</name>
    <name type="common">Grape</name>
    <dbReference type="NCBI Taxonomy" id="29760"/>
    <lineage>
        <taxon>Eukaryota</taxon>
        <taxon>Viridiplantae</taxon>
        <taxon>Streptophyta</taxon>
        <taxon>Embryophyta</taxon>
        <taxon>Tracheophyta</taxon>
        <taxon>Spermatophyta</taxon>
        <taxon>Magnoliopsida</taxon>
        <taxon>eudicotyledons</taxon>
        <taxon>Gunneridae</taxon>
        <taxon>Pentapetalae</taxon>
        <taxon>rosids</taxon>
        <taxon>Vitales</taxon>
        <taxon>Vitaceae</taxon>
        <taxon>Viteae</taxon>
        <taxon>Vitis</taxon>
    </lineage>
</organism>
<protein>
    <submittedName>
        <fullName evidence="1">Uncharacterized protein</fullName>
    </submittedName>
</protein>
<sequence>MEFWALPWFCHQGLYENFLIVPTEAGVKPWNVKLDWKIILVVESVSAMLNHDRMLRKLSIMKP</sequence>
<evidence type="ECO:0000313" key="1">
    <source>
        <dbReference type="EMBL" id="RVX09123.1"/>
    </source>
</evidence>
<accession>A0A438JJJ0</accession>
<name>A0A438JJJ0_VITVI</name>
<gene>
    <name evidence="1" type="ORF">CK203_013893</name>
</gene>
<evidence type="ECO:0000313" key="2">
    <source>
        <dbReference type="Proteomes" id="UP000288805"/>
    </source>
</evidence>
<comment type="caution">
    <text evidence="1">The sequence shown here is derived from an EMBL/GenBank/DDBJ whole genome shotgun (WGS) entry which is preliminary data.</text>
</comment>
<proteinExistence type="predicted"/>